<keyword evidence="2" id="KW-1185">Reference proteome</keyword>
<evidence type="ECO:0000313" key="2">
    <source>
        <dbReference type="Proteomes" id="UP000192257"/>
    </source>
</evidence>
<dbReference type="EMBL" id="NBCO01000009">
    <property type="protein sequence ID" value="ORC90297.1"/>
    <property type="molecule type" value="Genomic_DNA"/>
</dbReference>
<sequence length="112" mass="12397">MSRYTGETPGMFYTALTLAAFHDGKKNQVNSLTMRATSSWCQGPVPRIVRGSKESTTFFFLKTRWRLNYGAIKHQGQPHHAGAKIYPRKSLGACRHGVSCITPTRLLLSGGV</sequence>
<accession>A0A1X0P028</accession>
<dbReference type="AlphaFoldDB" id="A0A1X0P028"/>
<dbReference type="OrthoDB" id="251845at2759"/>
<comment type="caution">
    <text evidence="1">The sequence shown here is derived from an EMBL/GenBank/DDBJ whole genome shotgun (WGS) entry which is preliminary data.</text>
</comment>
<organism evidence="1 2">
    <name type="scientific">Trypanosoma theileri</name>
    <dbReference type="NCBI Taxonomy" id="67003"/>
    <lineage>
        <taxon>Eukaryota</taxon>
        <taxon>Discoba</taxon>
        <taxon>Euglenozoa</taxon>
        <taxon>Kinetoplastea</taxon>
        <taxon>Metakinetoplastina</taxon>
        <taxon>Trypanosomatida</taxon>
        <taxon>Trypanosomatidae</taxon>
        <taxon>Trypanosoma</taxon>
    </lineage>
</organism>
<dbReference type="RefSeq" id="XP_028884363.1">
    <property type="nucleotide sequence ID" value="XM_029024586.1"/>
</dbReference>
<dbReference type="Proteomes" id="UP000192257">
    <property type="component" value="Unassembled WGS sequence"/>
</dbReference>
<gene>
    <name evidence="1" type="ORF">TM35_000093470</name>
</gene>
<name>A0A1X0P028_9TRYP</name>
<proteinExistence type="predicted"/>
<dbReference type="VEuPathDB" id="TriTrypDB:TM35_000093470"/>
<reference evidence="1 2" key="1">
    <citation type="submission" date="2017-03" db="EMBL/GenBank/DDBJ databases">
        <title>An alternative strategy for trypanosome survival in the mammalian bloodstream revealed through genome and transcriptome analysis of the ubiquitous bovine parasite Trypanosoma (Megatrypanum) theileri.</title>
        <authorList>
            <person name="Kelly S."/>
            <person name="Ivens A."/>
            <person name="Mott A."/>
            <person name="O'Neill E."/>
            <person name="Emms D."/>
            <person name="Macleod O."/>
            <person name="Voorheis P."/>
            <person name="Matthews J."/>
            <person name="Matthews K."/>
            <person name="Carrington M."/>
        </authorList>
    </citation>
    <scope>NUCLEOTIDE SEQUENCE [LARGE SCALE GENOMIC DNA]</scope>
    <source>
        <strain evidence="1">Edinburgh</strain>
    </source>
</reference>
<dbReference type="GeneID" id="39984366"/>
<protein>
    <submittedName>
        <fullName evidence="1">BES15S03c</fullName>
    </submittedName>
</protein>
<evidence type="ECO:0000313" key="1">
    <source>
        <dbReference type="EMBL" id="ORC90297.1"/>
    </source>
</evidence>